<accession>A0AAV1R6I4</accession>
<comment type="caution">
    <text evidence="1">The sequence shown here is derived from an EMBL/GenBank/DDBJ whole genome shotgun (WGS) entry which is preliminary data.</text>
</comment>
<name>A0AAV1R6I4_9ROSI</name>
<dbReference type="EMBL" id="CAWUPB010000913">
    <property type="protein sequence ID" value="CAK7329356.1"/>
    <property type="molecule type" value="Genomic_DNA"/>
</dbReference>
<keyword evidence="2" id="KW-1185">Reference proteome</keyword>
<proteinExistence type="predicted"/>
<gene>
    <name evidence="1" type="ORF">DCAF_LOCUS7111</name>
</gene>
<sequence>MFEKPFKSRLFRAPLDASNSKLKWAKAIPDAIHLSPLSHGATGWFNYVASTGLWRHFHDSS</sequence>
<evidence type="ECO:0000313" key="1">
    <source>
        <dbReference type="EMBL" id="CAK7329356.1"/>
    </source>
</evidence>
<dbReference type="Proteomes" id="UP001314170">
    <property type="component" value="Unassembled WGS sequence"/>
</dbReference>
<protein>
    <submittedName>
        <fullName evidence="1">Uncharacterized protein</fullName>
    </submittedName>
</protein>
<reference evidence="1 2" key="1">
    <citation type="submission" date="2024-01" db="EMBL/GenBank/DDBJ databases">
        <authorList>
            <person name="Waweru B."/>
        </authorList>
    </citation>
    <scope>NUCLEOTIDE SEQUENCE [LARGE SCALE GENOMIC DNA]</scope>
</reference>
<dbReference type="AlphaFoldDB" id="A0AAV1R6I4"/>
<organism evidence="1 2">
    <name type="scientific">Dovyalis caffra</name>
    <dbReference type="NCBI Taxonomy" id="77055"/>
    <lineage>
        <taxon>Eukaryota</taxon>
        <taxon>Viridiplantae</taxon>
        <taxon>Streptophyta</taxon>
        <taxon>Embryophyta</taxon>
        <taxon>Tracheophyta</taxon>
        <taxon>Spermatophyta</taxon>
        <taxon>Magnoliopsida</taxon>
        <taxon>eudicotyledons</taxon>
        <taxon>Gunneridae</taxon>
        <taxon>Pentapetalae</taxon>
        <taxon>rosids</taxon>
        <taxon>fabids</taxon>
        <taxon>Malpighiales</taxon>
        <taxon>Salicaceae</taxon>
        <taxon>Flacourtieae</taxon>
        <taxon>Dovyalis</taxon>
    </lineage>
</organism>
<evidence type="ECO:0000313" key="2">
    <source>
        <dbReference type="Proteomes" id="UP001314170"/>
    </source>
</evidence>